<dbReference type="Gene3D" id="1.10.10.10">
    <property type="entry name" value="Winged helix-like DNA-binding domain superfamily/Winged helix DNA-binding domain"/>
    <property type="match status" value="1"/>
</dbReference>
<evidence type="ECO:0000256" key="2">
    <source>
        <dbReference type="ARBA" id="ARBA00022840"/>
    </source>
</evidence>
<name>A0ABW2XGR0_9ACTN</name>
<evidence type="ECO:0000256" key="1">
    <source>
        <dbReference type="ARBA" id="ARBA00022741"/>
    </source>
</evidence>
<proteinExistence type="predicted"/>
<dbReference type="Proteomes" id="UP001597063">
    <property type="component" value="Unassembled WGS sequence"/>
</dbReference>
<dbReference type="InterPro" id="IPR000792">
    <property type="entry name" value="Tscrpt_reg_LuxR_C"/>
</dbReference>
<dbReference type="CDD" id="cd06170">
    <property type="entry name" value="LuxR_C_like"/>
    <property type="match status" value="1"/>
</dbReference>
<dbReference type="Pfam" id="PF00196">
    <property type="entry name" value="GerE"/>
    <property type="match status" value="1"/>
</dbReference>
<dbReference type="RefSeq" id="WP_378322306.1">
    <property type="nucleotide sequence ID" value="NZ_JBHTGP010000004.1"/>
</dbReference>
<evidence type="ECO:0000313" key="5">
    <source>
        <dbReference type="Proteomes" id="UP001597063"/>
    </source>
</evidence>
<accession>A0ABW2XGR0</accession>
<comment type="caution">
    <text evidence="4">The sequence shown here is derived from an EMBL/GenBank/DDBJ whole genome shotgun (WGS) entry which is preliminary data.</text>
</comment>
<keyword evidence="1" id="KW-0547">Nucleotide-binding</keyword>
<dbReference type="PANTHER" id="PTHR16305:SF35">
    <property type="entry name" value="TRANSCRIPTIONAL ACTIVATOR DOMAIN"/>
    <property type="match status" value="1"/>
</dbReference>
<dbReference type="PANTHER" id="PTHR16305">
    <property type="entry name" value="TESTICULAR SOLUBLE ADENYLYL CYCLASE"/>
    <property type="match status" value="1"/>
</dbReference>
<dbReference type="InterPro" id="IPR041664">
    <property type="entry name" value="AAA_16"/>
</dbReference>
<organism evidence="4 5">
    <name type="scientific">Actinomadura fibrosa</name>
    <dbReference type="NCBI Taxonomy" id="111802"/>
    <lineage>
        <taxon>Bacteria</taxon>
        <taxon>Bacillati</taxon>
        <taxon>Actinomycetota</taxon>
        <taxon>Actinomycetes</taxon>
        <taxon>Streptosporangiales</taxon>
        <taxon>Thermomonosporaceae</taxon>
        <taxon>Actinomadura</taxon>
    </lineage>
</organism>
<evidence type="ECO:0000313" key="4">
    <source>
        <dbReference type="EMBL" id="MFD0684709.1"/>
    </source>
</evidence>
<dbReference type="InterPro" id="IPR027417">
    <property type="entry name" value="P-loop_NTPase"/>
</dbReference>
<dbReference type="SMART" id="SM00421">
    <property type="entry name" value="HTH_LUXR"/>
    <property type="match status" value="1"/>
</dbReference>
<dbReference type="PRINTS" id="PR00038">
    <property type="entry name" value="HTHLUXR"/>
</dbReference>
<gene>
    <name evidence="4" type="ORF">ACFQZM_09395</name>
</gene>
<dbReference type="Pfam" id="PF13191">
    <property type="entry name" value="AAA_16"/>
    <property type="match status" value="1"/>
</dbReference>
<dbReference type="InterPro" id="IPR036388">
    <property type="entry name" value="WH-like_DNA-bd_sf"/>
</dbReference>
<sequence>MRHDPSHDVRRRRVLIGRAAQLAELTGALDRAAAGAAGTVLVSGDAGVGKTHLVTALAGAARARGCAVLLGQCAELGESVPYLPLADALWTAARADGPEAGAVRAALDARPVLGRLLPDGDGDGGPGPAPELGQQQLFGAVLGLLAELGRERPVLLVLEDLHWADRSTRHLLTFLSRVLQRERVCLVGTYRSDDLHRRHPLRPVVAELLRLPNVSGVELRPFGPGETAEYLAALAGGTAPVTAELVERVHGRSEGNAFYAGELFSAESTGEDLPAGLADLLLSRVERLSDAAQRVVRAAAVAGRRIDDELVRRVSGLDEAAAGEALREVVSHQLLVPNGSGYSFRHALLREAVYADLLPGERSRLHADFARLLAEAPEGRRGSAAELAHHSLAAHDLPAAFAASVRAGREAGRLGAPAEAFEHFDRALELWDRVPDADALAGTDRMQLSLAAVRASAQAGEARRAVSRLRRLLDLADPADVRLGVRIREHLATYLGDIDEDDEAQAVARAAARMLPPEPPTAERAAALATYARTLLYTDPDGEMPEIAERALAEARATGAADAEASLLVTLGIHRESREADASVADLFARARDLALAGDNLPVALRAAFHYARTRFDRGDLAGAARAAEEGVKLTLDNGLGLSAFGTVLRSLRYLIRYTTGDWDEAARLADMFAVQVVRPPEAQVSAYALFVEVARGTDAVEERLRWIRPLWGRDILLAYMAGGLAAEHALWNGDPDTAAGHVDRLVRQMYPYETGIIRIAATGLWAQADIAARARAAGDEDAVRAAAEAGDDLLRRARHAAATTWDGHPRAWLGLEGHAWLARAEAERRRLDGDSDPEPWRRSAELFTYGDPQGGFVYEVARSRWRLAAALAESGDREAAAREWRSAVAIAERLGAAPLLSALRDLGARARLDAGRAAPGPSAAPGPFAALTVREREVLSLVAEGRNNREIAAALFISPKTASVHVSNILAKLNVTSRTQAAAVAHRNGLR</sequence>
<feature type="domain" description="HTH luxR-type" evidence="3">
    <location>
        <begin position="925"/>
        <end position="990"/>
    </location>
</feature>
<dbReference type="Gene3D" id="3.40.50.300">
    <property type="entry name" value="P-loop containing nucleotide triphosphate hydrolases"/>
    <property type="match status" value="1"/>
</dbReference>
<dbReference type="PROSITE" id="PS50043">
    <property type="entry name" value="HTH_LUXR_2"/>
    <property type="match status" value="1"/>
</dbReference>
<keyword evidence="5" id="KW-1185">Reference proteome</keyword>
<dbReference type="InterPro" id="IPR016032">
    <property type="entry name" value="Sig_transdc_resp-reg_C-effctor"/>
</dbReference>
<evidence type="ECO:0000259" key="3">
    <source>
        <dbReference type="PROSITE" id="PS50043"/>
    </source>
</evidence>
<protein>
    <submittedName>
        <fullName evidence="4">AAA family ATPase</fullName>
    </submittedName>
</protein>
<dbReference type="EMBL" id="JBHTGP010000004">
    <property type="protein sequence ID" value="MFD0684709.1"/>
    <property type="molecule type" value="Genomic_DNA"/>
</dbReference>
<keyword evidence="2" id="KW-0067">ATP-binding</keyword>
<reference evidence="5" key="1">
    <citation type="journal article" date="2019" name="Int. J. Syst. Evol. Microbiol.">
        <title>The Global Catalogue of Microorganisms (GCM) 10K type strain sequencing project: providing services to taxonomists for standard genome sequencing and annotation.</title>
        <authorList>
            <consortium name="The Broad Institute Genomics Platform"/>
            <consortium name="The Broad Institute Genome Sequencing Center for Infectious Disease"/>
            <person name="Wu L."/>
            <person name="Ma J."/>
        </authorList>
    </citation>
    <scope>NUCLEOTIDE SEQUENCE [LARGE SCALE GENOMIC DNA]</scope>
    <source>
        <strain evidence="5">JCM 9371</strain>
    </source>
</reference>
<dbReference type="SUPFAM" id="SSF52540">
    <property type="entry name" value="P-loop containing nucleoside triphosphate hydrolases"/>
    <property type="match status" value="1"/>
</dbReference>
<dbReference type="SUPFAM" id="SSF46894">
    <property type="entry name" value="C-terminal effector domain of the bipartite response regulators"/>
    <property type="match status" value="1"/>
</dbReference>